<reference evidence="2" key="1">
    <citation type="submission" date="2022-11" db="EMBL/GenBank/DDBJ databases">
        <title>Centuries of genome instability and evolution in soft-shell clam transmissible cancer (bioRxiv).</title>
        <authorList>
            <person name="Hart S.F.M."/>
            <person name="Yonemitsu M.A."/>
            <person name="Giersch R.M."/>
            <person name="Beal B.F."/>
            <person name="Arriagada G."/>
            <person name="Davis B.W."/>
            <person name="Ostrander E.A."/>
            <person name="Goff S.P."/>
            <person name="Metzger M.J."/>
        </authorList>
    </citation>
    <scope>NUCLEOTIDE SEQUENCE</scope>
    <source>
        <strain evidence="2">MELC-2E11</strain>
        <tissue evidence="2">Siphon/mantle</tissue>
    </source>
</reference>
<evidence type="ECO:0000313" key="2">
    <source>
        <dbReference type="EMBL" id="WAR15273.1"/>
    </source>
</evidence>
<organism evidence="2 3">
    <name type="scientific">Mya arenaria</name>
    <name type="common">Soft-shell clam</name>
    <dbReference type="NCBI Taxonomy" id="6604"/>
    <lineage>
        <taxon>Eukaryota</taxon>
        <taxon>Metazoa</taxon>
        <taxon>Spiralia</taxon>
        <taxon>Lophotrochozoa</taxon>
        <taxon>Mollusca</taxon>
        <taxon>Bivalvia</taxon>
        <taxon>Autobranchia</taxon>
        <taxon>Heteroconchia</taxon>
        <taxon>Euheterodonta</taxon>
        <taxon>Imparidentia</taxon>
        <taxon>Neoheterodontei</taxon>
        <taxon>Myida</taxon>
        <taxon>Myoidea</taxon>
        <taxon>Myidae</taxon>
        <taxon>Mya</taxon>
    </lineage>
</organism>
<evidence type="ECO:0000313" key="3">
    <source>
        <dbReference type="Proteomes" id="UP001164746"/>
    </source>
</evidence>
<protein>
    <submittedName>
        <fullName evidence="2">Uncharacterized protein</fullName>
    </submittedName>
</protein>
<accession>A0ABY7EZB2</accession>
<proteinExistence type="predicted"/>
<feature type="transmembrane region" description="Helical" evidence="1">
    <location>
        <begin position="36"/>
        <end position="57"/>
    </location>
</feature>
<dbReference type="Proteomes" id="UP001164746">
    <property type="component" value="Chromosome 9"/>
</dbReference>
<keyword evidence="3" id="KW-1185">Reference proteome</keyword>
<gene>
    <name evidence="2" type="ORF">MAR_005378</name>
</gene>
<keyword evidence="1" id="KW-1133">Transmembrane helix</keyword>
<keyword evidence="1" id="KW-0812">Transmembrane</keyword>
<sequence length="123" mass="13824">MTVTAMTRSIAPLFGGSVYTWIVSYASKNIGPPFDISFVFFLFGLIYFIVCLVGVTIPNSLNEQKNIHTSHDDLSRKDFDPLTPGLQGTHVENYLMSTCHLLHRRYVIVDNLFGSIELALQLI</sequence>
<keyword evidence="1" id="KW-0472">Membrane</keyword>
<evidence type="ECO:0000256" key="1">
    <source>
        <dbReference type="SAM" id="Phobius"/>
    </source>
</evidence>
<dbReference type="EMBL" id="CP111020">
    <property type="protein sequence ID" value="WAR15273.1"/>
    <property type="molecule type" value="Genomic_DNA"/>
</dbReference>
<name>A0ABY7EZB2_MYAAR</name>